<dbReference type="AlphaFoldDB" id="A0A919MB01"/>
<gene>
    <name evidence="2" type="ORF">Acy02nite_69900</name>
</gene>
<protein>
    <submittedName>
        <fullName evidence="2">Uncharacterized protein</fullName>
    </submittedName>
</protein>
<evidence type="ECO:0000256" key="1">
    <source>
        <dbReference type="SAM" id="MobiDB-lite"/>
    </source>
</evidence>
<sequence length="359" mass="38663">MSRLTLDDDTGIDDGGIVSRDTASGDTVAAWEDPAGRATWAAEDWQPEPEIVAYARLGPWEAALARIGRHAQLGVRHDGGRPAWHGLGKSPGDMNRGMVGATLLAPGRLADVTAVTRQEDFTGVQVQGAQRVQQLVVPRIVEHPPGEEMEPAEARFAIGAPAAQAPAAPLDLPEELTEALLRRLRRKPVDVTRIAVGLRVAETWQLPDGFQLPLVYDVAPGKSQGYVVDESTGTAVTSLQACRNHHLAGTLAWCAHCLLPTCPACPETVRPCRLCQGATCGDCVVTEDGRCRACAALTKVGMFARAKYGVGAGGSAWHGESPNVQVTIRQQRNWWTLERWDRSGRVTIPLDPGVVQYLR</sequence>
<reference evidence="2" key="1">
    <citation type="submission" date="2021-01" db="EMBL/GenBank/DDBJ databases">
        <title>Whole genome shotgun sequence of Actinoplanes cyaneus NBRC 14990.</title>
        <authorList>
            <person name="Komaki H."/>
            <person name="Tamura T."/>
        </authorList>
    </citation>
    <scope>NUCLEOTIDE SEQUENCE</scope>
    <source>
        <strain evidence="2">NBRC 14990</strain>
    </source>
</reference>
<comment type="caution">
    <text evidence="2">The sequence shown here is derived from an EMBL/GenBank/DDBJ whole genome shotgun (WGS) entry which is preliminary data.</text>
</comment>
<evidence type="ECO:0000313" key="2">
    <source>
        <dbReference type="EMBL" id="GID69109.1"/>
    </source>
</evidence>
<dbReference type="Proteomes" id="UP000619479">
    <property type="component" value="Unassembled WGS sequence"/>
</dbReference>
<dbReference type="RefSeq" id="WP_203750829.1">
    <property type="nucleotide sequence ID" value="NZ_BAAAUC010000109.1"/>
</dbReference>
<proteinExistence type="predicted"/>
<accession>A0A919MB01</accession>
<feature type="region of interest" description="Disordered" evidence="1">
    <location>
        <begin position="1"/>
        <end position="24"/>
    </location>
</feature>
<organism evidence="2 3">
    <name type="scientific">Actinoplanes cyaneus</name>
    <dbReference type="NCBI Taxonomy" id="52696"/>
    <lineage>
        <taxon>Bacteria</taxon>
        <taxon>Bacillati</taxon>
        <taxon>Actinomycetota</taxon>
        <taxon>Actinomycetes</taxon>
        <taxon>Micromonosporales</taxon>
        <taxon>Micromonosporaceae</taxon>
        <taxon>Actinoplanes</taxon>
    </lineage>
</organism>
<name>A0A919MB01_9ACTN</name>
<dbReference type="EMBL" id="BOMH01000058">
    <property type="protein sequence ID" value="GID69109.1"/>
    <property type="molecule type" value="Genomic_DNA"/>
</dbReference>
<keyword evidence="3" id="KW-1185">Reference proteome</keyword>
<evidence type="ECO:0000313" key="3">
    <source>
        <dbReference type="Proteomes" id="UP000619479"/>
    </source>
</evidence>